<dbReference type="GO" id="GO:0006355">
    <property type="term" value="P:regulation of DNA-templated transcription"/>
    <property type="evidence" value="ECO:0007669"/>
    <property type="project" value="InterPro"/>
</dbReference>
<dbReference type="PANTHER" id="PTHR43214:SF24">
    <property type="entry name" value="TRANSCRIPTIONAL REGULATORY PROTEIN NARL-RELATED"/>
    <property type="match status" value="1"/>
</dbReference>
<dbReference type="AlphaFoldDB" id="A0A7L4YQI5"/>
<dbReference type="Gene3D" id="1.10.10.10">
    <property type="entry name" value="Winged helix-like DNA-binding domain superfamily/Winged helix DNA-binding domain"/>
    <property type="match status" value="1"/>
</dbReference>
<dbReference type="GO" id="GO:0003677">
    <property type="term" value="F:DNA binding"/>
    <property type="evidence" value="ECO:0007669"/>
    <property type="project" value="UniProtKB-KW"/>
</dbReference>
<dbReference type="SMART" id="SM00421">
    <property type="entry name" value="HTH_LUXR"/>
    <property type="match status" value="1"/>
</dbReference>
<accession>A0A7L4YQI5</accession>
<keyword evidence="6" id="KW-1185">Reference proteome</keyword>
<evidence type="ECO:0000256" key="3">
    <source>
        <dbReference type="ARBA" id="ARBA00023163"/>
    </source>
</evidence>
<protein>
    <recommendedName>
        <fullName evidence="4">HTH luxR-type domain-containing protein</fullName>
    </recommendedName>
</protein>
<evidence type="ECO:0000256" key="1">
    <source>
        <dbReference type="ARBA" id="ARBA00023015"/>
    </source>
</evidence>
<dbReference type="Pfam" id="PF00196">
    <property type="entry name" value="GerE"/>
    <property type="match status" value="1"/>
</dbReference>
<evidence type="ECO:0000256" key="2">
    <source>
        <dbReference type="ARBA" id="ARBA00023125"/>
    </source>
</evidence>
<dbReference type="InterPro" id="IPR000792">
    <property type="entry name" value="Tscrpt_reg_LuxR_C"/>
</dbReference>
<dbReference type="OrthoDB" id="9808843at2"/>
<dbReference type="InterPro" id="IPR036388">
    <property type="entry name" value="WH-like_DNA-bd_sf"/>
</dbReference>
<dbReference type="InParanoid" id="A0A7L4YQI5"/>
<dbReference type="InterPro" id="IPR016032">
    <property type="entry name" value="Sig_transdc_resp-reg_C-effctor"/>
</dbReference>
<dbReference type="PRINTS" id="PR00038">
    <property type="entry name" value="HTHLUXR"/>
</dbReference>
<dbReference type="RefSeq" id="WP_159546527.1">
    <property type="nucleotide sequence ID" value="NZ_CP047156.1"/>
</dbReference>
<gene>
    <name evidence="5" type="ORF">EK0264_14575</name>
</gene>
<organism evidence="5 6">
    <name type="scientific">Epidermidibacterium keratini</name>
    <dbReference type="NCBI Taxonomy" id="1891644"/>
    <lineage>
        <taxon>Bacteria</taxon>
        <taxon>Bacillati</taxon>
        <taxon>Actinomycetota</taxon>
        <taxon>Actinomycetes</taxon>
        <taxon>Sporichthyales</taxon>
        <taxon>Sporichthyaceae</taxon>
        <taxon>Epidermidibacterium</taxon>
    </lineage>
</organism>
<dbReference type="PROSITE" id="PS00622">
    <property type="entry name" value="HTH_LUXR_1"/>
    <property type="match status" value="1"/>
</dbReference>
<dbReference type="PANTHER" id="PTHR43214">
    <property type="entry name" value="TWO-COMPONENT RESPONSE REGULATOR"/>
    <property type="match status" value="1"/>
</dbReference>
<dbReference type="Gene3D" id="3.40.50.2300">
    <property type="match status" value="1"/>
</dbReference>
<dbReference type="PROSITE" id="PS50043">
    <property type="entry name" value="HTH_LUXR_2"/>
    <property type="match status" value="1"/>
</dbReference>
<dbReference type="Proteomes" id="UP000463857">
    <property type="component" value="Chromosome"/>
</dbReference>
<reference evidence="5 6" key="1">
    <citation type="journal article" date="2018" name="Int. J. Syst. Evol. Microbiol.">
        <title>Epidermidibacterium keratini gen. nov., sp. nov., a member of the family Sporichthyaceae, isolated from keratin epidermis.</title>
        <authorList>
            <person name="Lee D.G."/>
            <person name="Trujillo M.E."/>
            <person name="Kang S."/>
            <person name="Nam J.J."/>
            <person name="Kim Y.J."/>
        </authorList>
    </citation>
    <scope>NUCLEOTIDE SEQUENCE [LARGE SCALE GENOMIC DNA]</scope>
    <source>
        <strain evidence="5 6">EPI-7</strain>
    </source>
</reference>
<dbReference type="CDD" id="cd06170">
    <property type="entry name" value="LuxR_C_like"/>
    <property type="match status" value="1"/>
</dbReference>
<dbReference type="SUPFAM" id="SSF52172">
    <property type="entry name" value="CheY-like"/>
    <property type="match status" value="1"/>
</dbReference>
<feature type="domain" description="HTH luxR-type" evidence="4">
    <location>
        <begin position="149"/>
        <end position="213"/>
    </location>
</feature>
<evidence type="ECO:0000313" key="6">
    <source>
        <dbReference type="Proteomes" id="UP000463857"/>
    </source>
</evidence>
<keyword evidence="1" id="KW-0805">Transcription regulation</keyword>
<sequence>MSSTADGSPSRDLRVLLVDERPVVRLGLGAVLHDDPHISTVHEAGSLPAAIALLETCDIDVVIASNDVTDPVTANDRFCALAAHAGTARIVCLGRLGGFTPPKCGRIVMIPESALTSRIRDVVDDPDGELQAQAFACGRTADCPTRHTHQNEAPELTGQEARVFALLLDGESNKAIARRLGLSEKTVKNYVTRIFLKVGVTSRAAAIATMRIR</sequence>
<dbReference type="InterPro" id="IPR039420">
    <property type="entry name" value="WalR-like"/>
</dbReference>
<dbReference type="KEGG" id="eke:EK0264_14575"/>
<dbReference type="SUPFAM" id="SSF46894">
    <property type="entry name" value="C-terminal effector domain of the bipartite response regulators"/>
    <property type="match status" value="1"/>
</dbReference>
<dbReference type="InterPro" id="IPR011006">
    <property type="entry name" value="CheY-like_superfamily"/>
</dbReference>
<name>A0A7L4YQI5_9ACTN</name>
<dbReference type="EMBL" id="CP047156">
    <property type="protein sequence ID" value="QHC01390.1"/>
    <property type="molecule type" value="Genomic_DNA"/>
</dbReference>
<evidence type="ECO:0000259" key="4">
    <source>
        <dbReference type="PROSITE" id="PS50043"/>
    </source>
</evidence>
<evidence type="ECO:0000313" key="5">
    <source>
        <dbReference type="EMBL" id="QHC01390.1"/>
    </source>
</evidence>
<proteinExistence type="predicted"/>
<keyword evidence="2" id="KW-0238">DNA-binding</keyword>
<keyword evidence="3" id="KW-0804">Transcription</keyword>